<proteinExistence type="predicted"/>
<evidence type="ECO:0000259" key="1">
    <source>
        <dbReference type="Pfam" id="PF04349"/>
    </source>
</evidence>
<dbReference type="InterPro" id="IPR007444">
    <property type="entry name" value="Glucan_biosyn_MdoG_C"/>
</dbReference>
<dbReference type="AlphaFoldDB" id="A0A383EH20"/>
<dbReference type="Pfam" id="PF04349">
    <property type="entry name" value="MdoG"/>
    <property type="match status" value="1"/>
</dbReference>
<protein>
    <recommendedName>
        <fullName evidence="1">Glucan biosynthesis periplasmic MdoG C-terminal domain-containing protein</fullName>
    </recommendedName>
</protein>
<dbReference type="GO" id="GO:0042597">
    <property type="term" value="C:periplasmic space"/>
    <property type="evidence" value="ECO:0007669"/>
    <property type="project" value="InterPro"/>
</dbReference>
<dbReference type="Gene3D" id="2.60.40.10">
    <property type="entry name" value="Immunoglobulins"/>
    <property type="match status" value="1"/>
</dbReference>
<organism evidence="2">
    <name type="scientific">marine metagenome</name>
    <dbReference type="NCBI Taxonomy" id="408172"/>
    <lineage>
        <taxon>unclassified sequences</taxon>
        <taxon>metagenomes</taxon>
        <taxon>ecological metagenomes</taxon>
    </lineage>
</organism>
<dbReference type="InterPro" id="IPR014756">
    <property type="entry name" value="Ig_E-set"/>
</dbReference>
<reference evidence="2" key="1">
    <citation type="submission" date="2018-05" db="EMBL/GenBank/DDBJ databases">
        <authorList>
            <person name="Lanie J.A."/>
            <person name="Ng W.-L."/>
            <person name="Kazmierczak K.M."/>
            <person name="Andrzejewski T.M."/>
            <person name="Davidsen T.M."/>
            <person name="Wayne K.J."/>
            <person name="Tettelin H."/>
            <person name="Glass J.I."/>
            <person name="Rusch D."/>
            <person name="Podicherti R."/>
            <person name="Tsui H.-C.T."/>
            <person name="Winkler M.E."/>
        </authorList>
    </citation>
    <scope>NUCLEOTIDE SEQUENCE</scope>
</reference>
<feature type="domain" description="Glucan biosynthesis periplasmic MdoG C-terminal" evidence="1">
    <location>
        <begin position="10"/>
        <end position="93"/>
    </location>
</feature>
<accession>A0A383EH20</accession>
<dbReference type="SUPFAM" id="SSF81296">
    <property type="entry name" value="E set domains"/>
    <property type="match status" value="1"/>
</dbReference>
<dbReference type="InterPro" id="IPR013783">
    <property type="entry name" value="Ig-like_fold"/>
</dbReference>
<dbReference type="EMBL" id="UINC01225528">
    <property type="protein sequence ID" value="SVE55640.1"/>
    <property type="molecule type" value="Genomic_DNA"/>
</dbReference>
<gene>
    <name evidence="2" type="ORF">METZ01_LOCUS508494</name>
</gene>
<name>A0A383EH20_9ZZZZ</name>
<sequence length="100" mass="11217">MPGEREPSPRSHRRFVVDFALGQDVLSEGPDSVLGVLDSSTGQVSDLVVHRLPGERGWRASFRLIPDGNAAAELRLYLVLGQQRLTETWSYVWYPDHAID</sequence>
<evidence type="ECO:0000313" key="2">
    <source>
        <dbReference type="EMBL" id="SVE55640.1"/>
    </source>
</evidence>
<dbReference type="GO" id="GO:0016051">
    <property type="term" value="P:carbohydrate biosynthetic process"/>
    <property type="evidence" value="ECO:0007669"/>
    <property type="project" value="InterPro"/>
</dbReference>